<reference evidence="2" key="1">
    <citation type="submission" date="2016-11" db="UniProtKB">
        <authorList>
            <consortium name="WormBaseParasite"/>
        </authorList>
    </citation>
    <scope>IDENTIFICATION</scope>
    <source>
        <strain evidence="2">KR3021</strain>
    </source>
</reference>
<accession>A0AC35TI98</accession>
<proteinExistence type="predicted"/>
<dbReference type="WBParaSite" id="RSKR_0000092200.1">
    <property type="protein sequence ID" value="RSKR_0000092200.1"/>
    <property type="gene ID" value="RSKR_0000092200"/>
</dbReference>
<protein>
    <submittedName>
        <fullName evidence="2">SERPIN domain-containing protein</fullName>
    </submittedName>
</protein>
<name>A0AC35TI98_9BILA</name>
<evidence type="ECO:0000313" key="1">
    <source>
        <dbReference type="Proteomes" id="UP000095286"/>
    </source>
</evidence>
<organism evidence="1 2">
    <name type="scientific">Rhabditophanes sp. KR3021</name>
    <dbReference type="NCBI Taxonomy" id="114890"/>
    <lineage>
        <taxon>Eukaryota</taxon>
        <taxon>Metazoa</taxon>
        <taxon>Ecdysozoa</taxon>
        <taxon>Nematoda</taxon>
        <taxon>Chromadorea</taxon>
        <taxon>Rhabditida</taxon>
        <taxon>Tylenchina</taxon>
        <taxon>Panagrolaimomorpha</taxon>
        <taxon>Strongyloidoidea</taxon>
        <taxon>Alloionematidae</taxon>
        <taxon>Rhabditophanes</taxon>
    </lineage>
</organism>
<evidence type="ECO:0000313" key="2">
    <source>
        <dbReference type="WBParaSite" id="RSKR_0000092200.1"/>
    </source>
</evidence>
<dbReference type="Proteomes" id="UP000095286">
    <property type="component" value="Unplaced"/>
</dbReference>
<sequence length="377" mass="43448">MCSLANKNIPLAHADVGINTLKLLLKENDKESKVISPISLVIALSMAYAGAKEQTLKEMHKLLVNEGSDQDLHETLNWFLEEMKKSENENVQLLAANRVYVKEGFQLLDSFKETITKYYYGEFKDINFEENVKAAATINAFVEENTNNLIKDLISSGMIGKQTRLVLINALYFKGTWEKEFKKEATQKKTFYGCHGANKKIKMMNKKGRHLYYEDEFYQFLMIPYKQQDTFMYIVLPKVKSNLLNQINDFSGTMYMSFADLATEQEVDVYLPQFKLETSWNCNDTLKKLGMPTAFSDQADFRGITREDPLYISDVIQQACIEVNEKGTEAAAATAVIMARKCCIMRFEKPIEFNADHPFMYFIVRPYQRILFAGVYQ</sequence>